<sequence>MGSGHPVPCRDFAAGRCQRGSDCRFLHEDSSRRQPNRYYDSGISDGRESRAERGRINVREPQNYPRDRFSRSDSRTTRCYDFMMGRCRRGSECRYAHHEASHDRERDVRDEPRARTHDRRDDERLDPPHRPVTDTPCKFFAEGCCRRGEGCRFSHHGVEAHDDTSYSMDIDVRNSSRNNRNQEDHSAVIEITKSSKWMGNDNCSKVEDSKSKPQHSQTQFTASNIHQNQPQKASNPLPVASIPGQNLGQVGQNQYSSGQPIQAQGFIPNVPFQQLLPPMPLNVQMQQAAFSTPQNVQGGQFIVPQAPPNFSVPMQNLPVLPPSNITMGQQNYNLPLPPHTGQNQQNFNLIGQIQQNLPLAPLSGRNQLNLNFSGQNQHVASQSLSPENFNSNEQLIKRADTSEQPSQLNSDASITQKVVTSEQAAQITNLSASLAHFFGGTGGLKPQISTGMLPLVQPNQGSFTNPISGNMELVDQDTSNLPADVEQKGHAVEEGVTNTNSTIPPIKSVDVEIEVMQGIVDTAAKEVNEAEAVHNKKERVDDIEAEVQKDGESKQSKEAKGMRMFKCALVEFVKEVLKPSWKEGHLSKEAHKTIVKKAVEKVTGAMQSQNIPQTQEKIDIYLAHSKAKLTKLVQAYVDKYVKG</sequence>
<dbReference type="Gramene" id="ONK65885">
    <property type="protein sequence ID" value="ONK65885"/>
    <property type="gene ID" value="A4U43_C06F1980"/>
</dbReference>
<feature type="zinc finger region" description="C3H1-type" evidence="4">
    <location>
        <begin position="131"/>
        <end position="159"/>
    </location>
</feature>
<feature type="zinc finger region" description="C3H1-type" evidence="4">
    <location>
        <begin position="3"/>
        <end position="30"/>
    </location>
</feature>
<keyword evidence="3 4" id="KW-0862">Zinc</keyword>
<evidence type="ECO:0000256" key="2">
    <source>
        <dbReference type="ARBA" id="ARBA00022771"/>
    </source>
</evidence>
<evidence type="ECO:0000256" key="1">
    <source>
        <dbReference type="ARBA" id="ARBA00022723"/>
    </source>
</evidence>
<name>A0A5P1EIU8_ASPOF</name>
<dbReference type="OMA" id="HHEASHD"/>
<feature type="region of interest" description="Disordered" evidence="5">
    <location>
        <begin position="28"/>
        <end position="72"/>
    </location>
</feature>
<evidence type="ECO:0000313" key="8">
    <source>
        <dbReference type="Proteomes" id="UP000243459"/>
    </source>
</evidence>
<keyword evidence="2 4" id="KW-0863">Zinc-finger</keyword>
<feature type="region of interest" description="Disordered" evidence="5">
    <location>
        <begin position="98"/>
        <end position="130"/>
    </location>
</feature>
<keyword evidence="1 4" id="KW-0479">Metal-binding</keyword>
<dbReference type="Gene3D" id="3.30.1370.210">
    <property type="match status" value="1"/>
</dbReference>
<dbReference type="EMBL" id="CM007386">
    <property type="protein sequence ID" value="ONK65885.1"/>
    <property type="molecule type" value="Genomic_DNA"/>
</dbReference>
<dbReference type="GO" id="GO:0008270">
    <property type="term" value="F:zinc ion binding"/>
    <property type="evidence" value="ECO:0007669"/>
    <property type="project" value="UniProtKB-KW"/>
</dbReference>
<dbReference type="Gene3D" id="4.10.1000.10">
    <property type="entry name" value="Zinc finger, CCCH-type"/>
    <property type="match status" value="1"/>
</dbReference>
<protein>
    <recommendedName>
        <fullName evidence="6">C3H1-type domain-containing protein</fullName>
    </recommendedName>
</protein>
<dbReference type="Gene3D" id="1.20.120.1350">
    <property type="entry name" value="Pneumovirus matrix protein 2 (M2), zinc-binding domain"/>
    <property type="match status" value="1"/>
</dbReference>
<gene>
    <name evidence="7" type="ORF">A4U43_C06F1980</name>
</gene>
<accession>A0A5P1EIU8</accession>
<evidence type="ECO:0000313" key="7">
    <source>
        <dbReference type="EMBL" id="ONK65885.1"/>
    </source>
</evidence>
<organism evidence="7 8">
    <name type="scientific">Asparagus officinalis</name>
    <name type="common">Garden asparagus</name>
    <dbReference type="NCBI Taxonomy" id="4686"/>
    <lineage>
        <taxon>Eukaryota</taxon>
        <taxon>Viridiplantae</taxon>
        <taxon>Streptophyta</taxon>
        <taxon>Embryophyta</taxon>
        <taxon>Tracheophyta</taxon>
        <taxon>Spermatophyta</taxon>
        <taxon>Magnoliopsida</taxon>
        <taxon>Liliopsida</taxon>
        <taxon>Asparagales</taxon>
        <taxon>Asparagaceae</taxon>
        <taxon>Asparagoideae</taxon>
        <taxon>Asparagus</taxon>
    </lineage>
</organism>
<feature type="zinc finger region" description="C3H1-type" evidence="4">
    <location>
        <begin position="73"/>
        <end position="100"/>
    </location>
</feature>
<dbReference type="PANTHER" id="PTHR36886">
    <property type="entry name" value="PROTEIN FRIGIDA-ESSENTIAL 1"/>
    <property type="match status" value="1"/>
</dbReference>
<keyword evidence="8" id="KW-1185">Reference proteome</keyword>
<dbReference type="Pfam" id="PF14608">
    <property type="entry name" value="zf-CCCH_2"/>
    <property type="match status" value="1"/>
</dbReference>
<dbReference type="SMART" id="SM00356">
    <property type="entry name" value="ZnF_C3H1"/>
    <property type="match status" value="3"/>
</dbReference>
<dbReference type="InterPro" id="IPR036855">
    <property type="entry name" value="Znf_CCCH_sf"/>
</dbReference>
<feature type="domain" description="C3H1-type" evidence="6">
    <location>
        <begin position="131"/>
        <end position="159"/>
    </location>
</feature>
<feature type="domain" description="C3H1-type" evidence="6">
    <location>
        <begin position="3"/>
        <end position="30"/>
    </location>
</feature>
<evidence type="ECO:0000256" key="5">
    <source>
        <dbReference type="SAM" id="MobiDB-lite"/>
    </source>
</evidence>
<evidence type="ECO:0000256" key="4">
    <source>
        <dbReference type="PROSITE-ProRule" id="PRU00723"/>
    </source>
</evidence>
<dbReference type="Proteomes" id="UP000243459">
    <property type="component" value="Chromosome 6"/>
</dbReference>
<feature type="region of interest" description="Disordered" evidence="5">
    <location>
        <begin position="203"/>
        <end position="235"/>
    </location>
</feature>
<evidence type="ECO:0000259" key="6">
    <source>
        <dbReference type="PROSITE" id="PS50103"/>
    </source>
</evidence>
<dbReference type="InterPro" id="IPR057031">
    <property type="entry name" value="SFR19-like_C"/>
</dbReference>
<proteinExistence type="predicted"/>
<dbReference type="InterPro" id="IPR052650">
    <property type="entry name" value="Zinc_finger_CCCH"/>
</dbReference>
<reference evidence="8" key="1">
    <citation type="journal article" date="2017" name="Nat. Commun.">
        <title>The asparagus genome sheds light on the origin and evolution of a young Y chromosome.</title>
        <authorList>
            <person name="Harkess A."/>
            <person name="Zhou J."/>
            <person name="Xu C."/>
            <person name="Bowers J.E."/>
            <person name="Van der Hulst R."/>
            <person name="Ayyampalayam S."/>
            <person name="Mercati F."/>
            <person name="Riccardi P."/>
            <person name="McKain M.R."/>
            <person name="Kakrana A."/>
            <person name="Tang H."/>
            <person name="Ray J."/>
            <person name="Groenendijk J."/>
            <person name="Arikit S."/>
            <person name="Mathioni S.M."/>
            <person name="Nakano M."/>
            <person name="Shan H."/>
            <person name="Telgmann-Rauber A."/>
            <person name="Kanno A."/>
            <person name="Yue Z."/>
            <person name="Chen H."/>
            <person name="Li W."/>
            <person name="Chen Y."/>
            <person name="Xu X."/>
            <person name="Zhang Y."/>
            <person name="Luo S."/>
            <person name="Chen H."/>
            <person name="Gao J."/>
            <person name="Mao Z."/>
            <person name="Pires J.C."/>
            <person name="Luo M."/>
            <person name="Kudrna D."/>
            <person name="Wing R.A."/>
            <person name="Meyers B.C."/>
            <person name="Yi K."/>
            <person name="Kong H."/>
            <person name="Lavrijsen P."/>
            <person name="Sunseri F."/>
            <person name="Falavigna A."/>
            <person name="Ye Y."/>
            <person name="Leebens-Mack J.H."/>
            <person name="Chen G."/>
        </authorList>
    </citation>
    <scope>NUCLEOTIDE SEQUENCE [LARGE SCALE GENOMIC DNA]</scope>
    <source>
        <strain evidence="8">cv. DH0086</strain>
    </source>
</reference>
<dbReference type="SUPFAM" id="SSF90229">
    <property type="entry name" value="CCCH zinc finger"/>
    <property type="match status" value="2"/>
</dbReference>
<feature type="domain" description="C3H1-type" evidence="6">
    <location>
        <begin position="73"/>
        <end position="100"/>
    </location>
</feature>
<dbReference type="Pfam" id="PF00642">
    <property type="entry name" value="zf-CCCH"/>
    <property type="match status" value="2"/>
</dbReference>
<evidence type="ECO:0000256" key="3">
    <source>
        <dbReference type="ARBA" id="ARBA00022833"/>
    </source>
</evidence>
<dbReference type="InterPro" id="IPR000571">
    <property type="entry name" value="Znf_CCCH"/>
</dbReference>
<dbReference type="Pfam" id="PF23030">
    <property type="entry name" value="SCAF11-like_C"/>
    <property type="match status" value="1"/>
</dbReference>
<feature type="compositionally biased region" description="Polar residues" evidence="5">
    <location>
        <begin position="214"/>
        <end position="234"/>
    </location>
</feature>
<dbReference type="PANTHER" id="PTHR36886:SF8">
    <property type="entry name" value="ZINC FINGER CCCH DOMAIN-CONTAINING PROTEIN 38"/>
    <property type="match status" value="1"/>
</dbReference>
<feature type="compositionally biased region" description="Basic and acidic residues" evidence="5">
    <location>
        <begin position="45"/>
        <end position="58"/>
    </location>
</feature>
<dbReference type="AlphaFoldDB" id="A0A5P1EIU8"/>
<dbReference type="PROSITE" id="PS50103">
    <property type="entry name" value="ZF_C3H1"/>
    <property type="match status" value="3"/>
</dbReference>